<name>H5XBX7_9PSEU</name>
<dbReference type="Gene3D" id="3.40.462.20">
    <property type="match status" value="1"/>
</dbReference>
<dbReference type="InterPro" id="IPR016166">
    <property type="entry name" value="FAD-bd_PCMH"/>
</dbReference>
<keyword evidence="5" id="KW-0560">Oxidoreductase</keyword>
<comment type="similarity">
    <text evidence="2">Belongs to the oxygen-dependent FAD-linked oxidoreductase family.</text>
</comment>
<dbReference type="InterPro" id="IPR016169">
    <property type="entry name" value="FAD-bd_PCMH_sub2"/>
</dbReference>
<keyword evidence="3" id="KW-0285">Flavoprotein</keyword>
<dbReference type="OrthoDB" id="5169292at2"/>
<dbReference type="Gene3D" id="3.30.465.10">
    <property type="match status" value="1"/>
</dbReference>
<evidence type="ECO:0000256" key="5">
    <source>
        <dbReference type="ARBA" id="ARBA00023002"/>
    </source>
</evidence>
<evidence type="ECO:0000313" key="8">
    <source>
        <dbReference type="Proteomes" id="UP000004926"/>
    </source>
</evidence>
<keyword evidence="4" id="KW-0274">FAD</keyword>
<comment type="cofactor">
    <cofactor evidence="1">
        <name>FAD</name>
        <dbReference type="ChEBI" id="CHEBI:57692"/>
    </cofactor>
</comment>
<keyword evidence="8" id="KW-1185">Reference proteome</keyword>
<dbReference type="InterPro" id="IPR006093">
    <property type="entry name" value="Oxy_OxRdtase_FAD_BS"/>
</dbReference>
<dbReference type="HOGENOM" id="CLU_018354_10_0_11"/>
<dbReference type="eggNOG" id="COG0277">
    <property type="taxonomic scope" value="Bacteria"/>
</dbReference>
<evidence type="ECO:0000256" key="1">
    <source>
        <dbReference type="ARBA" id="ARBA00001974"/>
    </source>
</evidence>
<dbReference type="GO" id="GO:0016491">
    <property type="term" value="F:oxidoreductase activity"/>
    <property type="evidence" value="ECO:0007669"/>
    <property type="project" value="UniProtKB-KW"/>
</dbReference>
<dbReference type="Gene3D" id="3.30.43.10">
    <property type="entry name" value="Uridine Diphospho-n-acetylenolpyruvylglucosamine Reductase, domain 2"/>
    <property type="match status" value="1"/>
</dbReference>
<dbReference type="GO" id="GO:0071949">
    <property type="term" value="F:FAD binding"/>
    <property type="evidence" value="ECO:0007669"/>
    <property type="project" value="InterPro"/>
</dbReference>
<proteinExistence type="inferred from homology"/>
<evidence type="ECO:0000313" key="7">
    <source>
        <dbReference type="EMBL" id="EHR52764.1"/>
    </source>
</evidence>
<dbReference type="AlphaFoldDB" id="H5XBX7"/>
<dbReference type="SUPFAM" id="SSF56176">
    <property type="entry name" value="FAD-binding/transporter-associated domain-like"/>
    <property type="match status" value="1"/>
</dbReference>
<dbReference type="InterPro" id="IPR006094">
    <property type="entry name" value="Oxid_FAD_bind_N"/>
</dbReference>
<dbReference type="PANTHER" id="PTHR42973:SF39">
    <property type="entry name" value="FAD-BINDING PCMH-TYPE DOMAIN-CONTAINING PROTEIN"/>
    <property type="match status" value="1"/>
</dbReference>
<organism evidence="7 8">
    <name type="scientific">Saccharomonospora marina XMU15</name>
    <dbReference type="NCBI Taxonomy" id="882083"/>
    <lineage>
        <taxon>Bacteria</taxon>
        <taxon>Bacillati</taxon>
        <taxon>Actinomycetota</taxon>
        <taxon>Actinomycetes</taxon>
        <taxon>Pseudonocardiales</taxon>
        <taxon>Pseudonocardiaceae</taxon>
        <taxon>Saccharomonospora</taxon>
    </lineage>
</organism>
<dbReference type="RefSeq" id="WP_009156142.1">
    <property type="nucleotide sequence ID" value="NZ_CM001439.1"/>
</dbReference>
<dbReference type="PANTHER" id="PTHR42973">
    <property type="entry name" value="BINDING OXIDOREDUCTASE, PUTATIVE (AFU_ORTHOLOGUE AFUA_1G17690)-RELATED"/>
    <property type="match status" value="1"/>
</dbReference>
<protein>
    <submittedName>
        <fullName evidence="7">FAD/FMN-dependent dehydrogenase</fullName>
    </submittedName>
</protein>
<sequence>MTTFEEAPRASLEKLIALPGRQAYDKSVRVFNLAAAPAPAAAATATTVDDVRTAVRYARQEGLGVRMHSTGHAAASGRPVGAGDLLIRTELEGGVEIDTARRIARVPAGTQWGAVIDAAQRHGLAAPHGSSGLVGVVGYLLRGGVSFYGRAKGLAVNCVRAIELVTADGQLRRVDLSSDPELFWALRGGGGGFGVVTAVDIELFAATSVVTGATYWSAVHADRILSRWLRWSRSAPPEATTAFRVMNLPPLPEIPAALTAGPVVCVDGAVLGSPGTDGAQRIADELLNPLREVGEALVDTWHAGRPSAVAQTHMDPTEPFPMYGDHLLLDELDADGAAEFLRLVGIGSGSPLVNAELRQLGGALSVPPDTGGALASLDARFAYMGGGVPFEPVTVDDIHAHCAAVREVLEPWNTGWTAPTFIDHYAQPQAHLSAETVAAVDEIRRRIDPAGLFRGDIATNATALS</sequence>
<dbReference type="Pfam" id="PF01565">
    <property type="entry name" value="FAD_binding_4"/>
    <property type="match status" value="1"/>
</dbReference>
<evidence type="ECO:0000256" key="2">
    <source>
        <dbReference type="ARBA" id="ARBA00005466"/>
    </source>
</evidence>
<evidence type="ECO:0000256" key="4">
    <source>
        <dbReference type="ARBA" id="ARBA00022827"/>
    </source>
</evidence>
<reference evidence="7 8" key="1">
    <citation type="journal article" date="2012" name="Stand. Genomic Sci.">
        <title>Genome sequence of the ocean sediment bacterium Saccharomonospora marina type strain (XMU15(T)).</title>
        <authorList>
            <person name="Klenk H.P."/>
            <person name="Lu M."/>
            <person name="Lucas S."/>
            <person name="Lapidus A."/>
            <person name="Copeland A."/>
            <person name="Pitluck S."/>
            <person name="Goodwin L.A."/>
            <person name="Han C."/>
            <person name="Tapia R."/>
            <person name="Brambilla E.M."/>
            <person name="Potter G."/>
            <person name="Land M."/>
            <person name="Ivanova N."/>
            <person name="Rohde M."/>
            <person name="Goker M."/>
            <person name="Detter J.C."/>
            <person name="Li W.J."/>
            <person name="Kyrpides N.C."/>
            <person name="Woyke T."/>
        </authorList>
    </citation>
    <scope>NUCLEOTIDE SEQUENCE [LARGE SCALE GENOMIC DNA]</scope>
    <source>
        <strain evidence="7 8">XMU15</strain>
    </source>
</reference>
<dbReference type="Proteomes" id="UP000004926">
    <property type="component" value="Chromosome"/>
</dbReference>
<feature type="domain" description="FAD-binding PCMH-type" evidence="6">
    <location>
        <begin position="35"/>
        <end position="206"/>
    </location>
</feature>
<dbReference type="InterPro" id="IPR050416">
    <property type="entry name" value="FAD-linked_Oxidoreductase"/>
</dbReference>
<dbReference type="InterPro" id="IPR036318">
    <property type="entry name" value="FAD-bd_PCMH-like_sf"/>
</dbReference>
<dbReference type="InterPro" id="IPR016167">
    <property type="entry name" value="FAD-bd_PCMH_sub1"/>
</dbReference>
<dbReference type="STRING" id="882083.SacmaDRAFT_4581"/>
<dbReference type="PROSITE" id="PS51387">
    <property type="entry name" value="FAD_PCMH"/>
    <property type="match status" value="1"/>
</dbReference>
<dbReference type="PROSITE" id="PS00862">
    <property type="entry name" value="OX2_COVAL_FAD"/>
    <property type="match status" value="1"/>
</dbReference>
<gene>
    <name evidence="7" type="ORF">SacmaDRAFT_4581</name>
</gene>
<evidence type="ECO:0000256" key="3">
    <source>
        <dbReference type="ARBA" id="ARBA00022630"/>
    </source>
</evidence>
<dbReference type="EMBL" id="CM001439">
    <property type="protein sequence ID" value="EHR52764.1"/>
    <property type="molecule type" value="Genomic_DNA"/>
</dbReference>
<accession>H5XBX7</accession>
<evidence type="ECO:0000259" key="6">
    <source>
        <dbReference type="PROSITE" id="PS51387"/>
    </source>
</evidence>